<evidence type="ECO:0000256" key="2">
    <source>
        <dbReference type="ARBA" id="ARBA00008066"/>
    </source>
</evidence>
<dbReference type="OrthoDB" id="28208at2759"/>
<feature type="domain" description="Amino acid transporter transmembrane" evidence="9">
    <location>
        <begin position="69"/>
        <end position="427"/>
    </location>
</feature>
<evidence type="ECO:0000256" key="5">
    <source>
        <dbReference type="ARBA" id="ARBA00022970"/>
    </source>
</evidence>
<organism evidence="10 11">
    <name type="scientific">Absidia repens</name>
    <dbReference type="NCBI Taxonomy" id="90262"/>
    <lineage>
        <taxon>Eukaryota</taxon>
        <taxon>Fungi</taxon>
        <taxon>Fungi incertae sedis</taxon>
        <taxon>Mucoromycota</taxon>
        <taxon>Mucoromycotina</taxon>
        <taxon>Mucoromycetes</taxon>
        <taxon>Mucorales</taxon>
        <taxon>Cunninghamellaceae</taxon>
        <taxon>Absidia</taxon>
    </lineage>
</organism>
<dbReference type="InterPro" id="IPR013057">
    <property type="entry name" value="AA_transpt_TM"/>
</dbReference>
<dbReference type="STRING" id="90262.A0A1X2IBZ0"/>
<feature type="transmembrane region" description="Helical" evidence="8">
    <location>
        <begin position="332"/>
        <end position="356"/>
    </location>
</feature>
<keyword evidence="7 8" id="KW-0472">Membrane</keyword>
<evidence type="ECO:0000256" key="6">
    <source>
        <dbReference type="ARBA" id="ARBA00022989"/>
    </source>
</evidence>
<dbReference type="EMBL" id="MCGE01000016">
    <property type="protein sequence ID" value="ORZ13617.1"/>
    <property type="molecule type" value="Genomic_DNA"/>
</dbReference>
<reference evidence="10 11" key="1">
    <citation type="submission" date="2016-07" db="EMBL/GenBank/DDBJ databases">
        <title>Pervasive Adenine N6-methylation of Active Genes in Fungi.</title>
        <authorList>
            <consortium name="DOE Joint Genome Institute"/>
            <person name="Mondo S.J."/>
            <person name="Dannebaum R.O."/>
            <person name="Kuo R.C."/>
            <person name="Labutti K."/>
            <person name="Haridas S."/>
            <person name="Kuo A."/>
            <person name="Salamov A."/>
            <person name="Ahrendt S.R."/>
            <person name="Lipzen A."/>
            <person name="Sullivan W."/>
            <person name="Andreopoulos W.B."/>
            <person name="Clum A."/>
            <person name="Lindquist E."/>
            <person name="Daum C."/>
            <person name="Ramamoorthy G.K."/>
            <person name="Gryganskyi A."/>
            <person name="Culley D."/>
            <person name="Magnuson J.K."/>
            <person name="James T.Y."/>
            <person name="O'Malley M.A."/>
            <person name="Stajich J.E."/>
            <person name="Spatafora J.W."/>
            <person name="Visel A."/>
            <person name="Grigoriev I.V."/>
        </authorList>
    </citation>
    <scope>NUCLEOTIDE SEQUENCE [LARGE SCALE GENOMIC DNA]</scope>
    <source>
        <strain evidence="10 11">NRRL 1336</strain>
    </source>
</reference>
<evidence type="ECO:0000313" key="10">
    <source>
        <dbReference type="EMBL" id="ORZ13617.1"/>
    </source>
</evidence>
<comment type="caution">
    <text evidence="10">The sequence shown here is derived from an EMBL/GenBank/DDBJ whole genome shotgun (WGS) entry which is preliminary data.</text>
</comment>
<feature type="transmembrane region" description="Helical" evidence="8">
    <location>
        <begin position="448"/>
        <end position="470"/>
    </location>
</feature>
<feature type="transmembrane region" description="Helical" evidence="8">
    <location>
        <begin position="148"/>
        <end position="167"/>
    </location>
</feature>
<feature type="transmembrane region" description="Helical" evidence="8">
    <location>
        <begin position="288"/>
        <end position="312"/>
    </location>
</feature>
<comment type="similarity">
    <text evidence="2">Belongs to the amino acid/polyamine transporter 2 family.</text>
</comment>
<dbReference type="AlphaFoldDB" id="A0A1X2IBZ0"/>
<feature type="transmembrane region" description="Helical" evidence="8">
    <location>
        <begin position="377"/>
        <end position="398"/>
    </location>
</feature>
<feature type="transmembrane region" description="Helical" evidence="8">
    <location>
        <begin position="216"/>
        <end position="239"/>
    </location>
</feature>
<evidence type="ECO:0000256" key="3">
    <source>
        <dbReference type="ARBA" id="ARBA00022448"/>
    </source>
</evidence>
<evidence type="ECO:0000313" key="11">
    <source>
        <dbReference type="Proteomes" id="UP000193560"/>
    </source>
</evidence>
<protein>
    <submittedName>
        <fullName evidence="10">Transmembrane amino acid transporter protein-domain-containing protein</fullName>
    </submittedName>
</protein>
<evidence type="ECO:0000256" key="4">
    <source>
        <dbReference type="ARBA" id="ARBA00022692"/>
    </source>
</evidence>
<feature type="transmembrane region" description="Helical" evidence="8">
    <location>
        <begin position="76"/>
        <end position="95"/>
    </location>
</feature>
<feature type="transmembrane region" description="Helical" evidence="8">
    <location>
        <begin position="187"/>
        <end position="204"/>
    </location>
</feature>
<keyword evidence="6 8" id="KW-1133">Transmembrane helix</keyword>
<proteinExistence type="inferred from homology"/>
<evidence type="ECO:0000259" key="9">
    <source>
        <dbReference type="Pfam" id="PF01490"/>
    </source>
</evidence>
<keyword evidence="5" id="KW-0029">Amino-acid transport</keyword>
<evidence type="ECO:0000256" key="7">
    <source>
        <dbReference type="ARBA" id="ARBA00023136"/>
    </source>
</evidence>
<dbReference type="GO" id="GO:0016020">
    <property type="term" value="C:membrane"/>
    <property type="evidence" value="ECO:0007669"/>
    <property type="project" value="UniProtKB-SubCell"/>
</dbReference>
<keyword evidence="11" id="KW-1185">Reference proteome</keyword>
<sequence>MMIFESKDTKDLVPIRSTMDDFLETSSMSSTFITQNTLTNQSTCCSTPLDENGNKNIEVLQSTLPGYGTASIGGSVMNLTNAMMGSGIIGLPLALHLCGFWFGLLCSFLIATLTCLAMHLTVQCGIKTNRYSLSGLCEQLVGSNGDKVCNFVIFFHTATTTVSYYIMLGDTLPTLFHYYLPQLTWLSNRQLVVVAFGLCVSLPISSSRSPAKIAKWSTLSVMLLPLMLLGVILRVPAYAPPLKDIELEVVPPSISMFKGIAIMGLSFGCSQNIFGIYLSTFDQRQSSWLMISGLGTMMSYILNFTFAIMGYICFGKNVQANVLLNFPDDDVAINVVRLILGLFMVLTIPLAMHPCVSSVQTLLGKNVDDRIPTDTEHVVVTGLLFVPILYFGATLTSLGSVFDIIGGFSTMVLGFLLPGAVFMRLFIASRVGERIPLLQSKVSEDLTWKQFILALTLVLVSFPIIYFTLIDHL</sequence>
<keyword evidence="3" id="KW-0813">Transport</keyword>
<dbReference type="Pfam" id="PF01490">
    <property type="entry name" value="Aa_trans"/>
    <property type="match status" value="1"/>
</dbReference>
<dbReference type="Proteomes" id="UP000193560">
    <property type="component" value="Unassembled WGS sequence"/>
</dbReference>
<feature type="transmembrane region" description="Helical" evidence="8">
    <location>
        <begin position="101"/>
        <end position="122"/>
    </location>
</feature>
<name>A0A1X2IBZ0_9FUNG</name>
<dbReference type="GO" id="GO:0015179">
    <property type="term" value="F:L-amino acid transmembrane transporter activity"/>
    <property type="evidence" value="ECO:0007669"/>
    <property type="project" value="TreeGrafter"/>
</dbReference>
<comment type="subcellular location">
    <subcellularLocation>
        <location evidence="1">Membrane</location>
        <topology evidence="1">Multi-pass membrane protein</topology>
    </subcellularLocation>
</comment>
<accession>A0A1X2IBZ0</accession>
<keyword evidence="4 8" id="KW-0812">Transmembrane</keyword>
<evidence type="ECO:0000256" key="8">
    <source>
        <dbReference type="SAM" id="Phobius"/>
    </source>
</evidence>
<gene>
    <name evidence="10" type="ORF">BCR42DRAFT_418727</name>
</gene>
<dbReference type="PANTHER" id="PTHR22950:SF458">
    <property type="entry name" value="SODIUM-COUPLED NEUTRAL AMINO ACID TRANSPORTER 11-RELATED"/>
    <property type="match status" value="1"/>
</dbReference>
<feature type="transmembrane region" description="Helical" evidence="8">
    <location>
        <begin position="259"/>
        <end position="281"/>
    </location>
</feature>
<feature type="transmembrane region" description="Helical" evidence="8">
    <location>
        <begin position="404"/>
        <end position="427"/>
    </location>
</feature>
<evidence type="ECO:0000256" key="1">
    <source>
        <dbReference type="ARBA" id="ARBA00004141"/>
    </source>
</evidence>
<dbReference type="PANTHER" id="PTHR22950">
    <property type="entry name" value="AMINO ACID TRANSPORTER"/>
    <property type="match status" value="1"/>
</dbReference>